<evidence type="ECO:0000313" key="1">
    <source>
        <dbReference type="EMBL" id="KNC87888.1"/>
    </source>
</evidence>
<name>A0A0L0GHQ7_9EUKA</name>
<proteinExistence type="predicted"/>
<gene>
    <name evidence="1" type="ORF">SARC_00021</name>
</gene>
<protein>
    <submittedName>
        <fullName evidence="1">Uncharacterized protein</fullName>
    </submittedName>
</protein>
<dbReference type="Proteomes" id="UP000054560">
    <property type="component" value="Unassembled WGS sequence"/>
</dbReference>
<sequence>MTRSGVIGAVAHPSEKAVRRAKEVLGESLRHAKAWPGRPATGPSEGSLGAMAETWLGKADKSARGGLLGVMYIRIMSAKSPVLTRCERGGAEVVDKQLSDGAMDIDTPLELNLDAAGEANITDGLTKVC</sequence>
<evidence type="ECO:0000313" key="2">
    <source>
        <dbReference type="Proteomes" id="UP000054560"/>
    </source>
</evidence>
<dbReference type="RefSeq" id="XP_014161790.1">
    <property type="nucleotide sequence ID" value="XM_014306315.1"/>
</dbReference>
<reference evidence="1 2" key="1">
    <citation type="submission" date="2011-02" db="EMBL/GenBank/DDBJ databases">
        <title>The Genome Sequence of Sphaeroforma arctica JP610.</title>
        <authorList>
            <consortium name="The Broad Institute Genome Sequencing Platform"/>
            <person name="Russ C."/>
            <person name="Cuomo C."/>
            <person name="Young S.K."/>
            <person name="Zeng Q."/>
            <person name="Gargeya S."/>
            <person name="Alvarado L."/>
            <person name="Berlin A."/>
            <person name="Chapman S.B."/>
            <person name="Chen Z."/>
            <person name="Freedman E."/>
            <person name="Gellesch M."/>
            <person name="Goldberg J."/>
            <person name="Griggs A."/>
            <person name="Gujja S."/>
            <person name="Heilman E."/>
            <person name="Heiman D."/>
            <person name="Howarth C."/>
            <person name="Mehta T."/>
            <person name="Neiman D."/>
            <person name="Pearson M."/>
            <person name="Roberts A."/>
            <person name="Saif S."/>
            <person name="Shea T."/>
            <person name="Shenoy N."/>
            <person name="Sisk P."/>
            <person name="Stolte C."/>
            <person name="Sykes S."/>
            <person name="White J."/>
            <person name="Yandava C."/>
            <person name="Burger G."/>
            <person name="Gray M.W."/>
            <person name="Holland P.W.H."/>
            <person name="King N."/>
            <person name="Lang F.B.F."/>
            <person name="Roger A.J."/>
            <person name="Ruiz-Trillo I."/>
            <person name="Haas B."/>
            <person name="Nusbaum C."/>
            <person name="Birren B."/>
        </authorList>
    </citation>
    <scope>NUCLEOTIDE SEQUENCE [LARGE SCALE GENOMIC DNA]</scope>
    <source>
        <strain evidence="1 2">JP610</strain>
    </source>
</reference>
<organism evidence="1 2">
    <name type="scientific">Sphaeroforma arctica JP610</name>
    <dbReference type="NCBI Taxonomy" id="667725"/>
    <lineage>
        <taxon>Eukaryota</taxon>
        <taxon>Ichthyosporea</taxon>
        <taxon>Ichthyophonida</taxon>
        <taxon>Sphaeroforma</taxon>
    </lineage>
</organism>
<dbReference type="GeneID" id="25900525"/>
<dbReference type="AlphaFoldDB" id="A0A0L0GHQ7"/>
<accession>A0A0L0GHQ7</accession>
<dbReference type="EMBL" id="KQ241597">
    <property type="protein sequence ID" value="KNC87888.1"/>
    <property type="molecule type" value="Genomic_DNA"/>
</dbReference>
<keyword evidence="2" id="KW-1185">Reference proteome</keyword>